<dbReference type="OrthoDB" id="3785118at2"/>
<dbReference type="AlphaFoldDB" id="A4BV31"/>
<evidence type="ECO:0000313" key="2">
    <source>
        <dbReference type="Proteomes" id="UP000003374"/>
    </source>
</evidence>
<keyword evidence="2" id="KW-1185">Reference proteome</keyword>
<reference evidence="1 2" key="1">
    <citation type="submission" date="2006-02" db="EMBL/GenBank/DDBJ databases">
        <authorList>
            <person name="Waterbury J."/>
            <person name="Ferriera S."/>
            <person name="Johnson J."/>
            <person name="Kravitz S."/>
            <person name="Halpern A."/>
            <person name="Remington K."/>
            <person name="Beeson K."/>
            <person name="Tran B."/>
            <person name="Rogers Y.-H."/>
            <person name="Friedman R."/>
            <person name="Venter J.C."/>
        </authorList>
    </citation>
    <scope>NUCLEOTIDE SEQUENCE [LARGE SCALE GENOMIC DNA]</scope>
    <source>
        <strain evidence="1 2">Nb-231</strain>
    </source>
</reference>
<organism evidence="1 2">
    <name type="scientific">Nitrococcus mobilis Nb-231</name>
    <dbReference type="NCBI Taxonomy" id="314278"/>
    <lineage>
        <taxon>Bacteria</taxon>
        <taxon>Pseudomonadati</taxon>
        <taxon>Pseudomonadota</taxon>
        <taxon>Gammaproteobacteria</taxon>
        <taxon>Chromatiales</taxon>
        <taxon>Ectothiorhodospiraceae</taxon>
        <taxon>Nitrococcus</taxon>
    </lineage>
</organism>
<comment type="caution">
    <text evidence="1">The sequence shown here is derived from an EMBL/GenBank/DDBJ whole genome shotgun (WGS) entry which is preliminary data.</text>
</comment>
<dbReference type="STRING" id="314278.NB231_14026"/>
<name>A4BV31_9GAMM</name>
<dbReference type="HOGENOM" id="CLU_1883560_0_0_6"/>
<gene>
    <name evidence="1" type="ORF">NB231_14026</name>
</gene>
<evidence type="ECO:0000313" key="1">
    <source>
        <dbReference type="EMBL" id="EAR20452.1"/>
    </source>
</evidence>
<dbReference type="RefSeq" id="WP_005003701.1">
    <property type="nucleotide sequence ID" value="NZ_CH672427.1"/>
</dbReference>
<dbReference type="EMBL" id="AAOF01000022">
    <property type="protein sequence ID" value="EAR20452.1"/>
    <property type="molecule type" value="Genomic_DNA"/>
</dbReference>
<dbReference type="eggNOG" id="ENOG5031CCZ">
    <property type="taxonomic scope" value="Bacteria"/>
</dbReference>
<dbReference type="Proteomes" id="UP000003374">
    <property type="component" value="Unassembled WGS sequence"/>
</dbReference>
<proteinExistence type="predicted"/>
<sequence length="135" mass="14815">MLDTLKYSKQLQQADVSREQAEALHEAASESVAARAQLESVGLELVGRIDHAVQRLDAKMDALRSERMSAEQHLDAKIDGVEQRLDTKINSGGQCLNAKIAGVDLKLSAEIRQLRWMMGVLVALNAAILVKLLLI</sequence>
<protein>
    <submittedName>
        <fullName evidence="1">BdrR</fullName>
    </submittedName>
</protein>
<accession>A4BV31</accession>